<keyword evidence="2" id="KW-1185">Reference proteome</keyword>
<name>A0A062XXP5_9BACT</name>
<comment type="caution">
    <text evidence="1">The sequence shown here is derived from an EMBL/GenBank/DDBJ whole genome shotgun (WGS) entry which is preliminary data.</text>
</comment>
<gene>
    <name evidence="1" type="ORF">EG19_09350</name>
</gene>
<evidence type="ECO:0000313" key="1">
    <source>
        <dbReference type="EMBL" id="KDA52866.1"/>
    </source>
</evidence>
<dbReference type="AlphaFoldDB" id="A0A062XXP5"/>
<reference evidence="1 2" key="1">
    <citation type="submission" date="2014-04" db="EMBL/GenBank/DDBJ databases">
        <title>The Genome Sequence of Thermoanaerobaculum aquaticum MP-01, The First Cultivated Group 23 Acidobacterium.</title>
        <authorList>
            <person name="Stamps B.W."/>
            <person name="Losey N.A."/>
            <person name="Lawson P.A."/>
            <person name="Stevenson B.S."/>
        </authorList>
    </citation>
    <scope>NUCLEOTIDE SEQUENCE [LARGE SCALE GENOMIC DNA]</scope>
    <source>
        <strain evidence="1 2">MP-01</strain>
    </source>
</reference>
<organism evidence="1 2">
    <name type="scientific">Thermoanaerobaculum aquaticum</name>
    <dbReference type="NCBI Taxonomy" id="1312852"/>
    <lineage>
        <taxon>Bacteria</taxon>
        <taxon>Pseudomonadati</taxon>
        <taxon>Acidobacteriota</taxon>
        <taxon>Thermoanaerobaculia</taxon>
        <taxon>Thermoanaerobaculales</taxon>
        <taxon>Thermoanaerobaculaceae</taxon>
        <taxon>Thermoanaerobaculum</taxon>
    </lineage>
</organism>
<protein>
    <recommendedName>
        <fullName evidence="3">YD repeat-containing protein</fullName>
    </recommendedName>
</protein>
<evidence type="ECO:0000313" key="2">
    <source>
        <dbReference type="Proteomes" id="UP000027284"/>
    </source>
</evidence>
<evidence type="ECO:0008006" key="3">
    <source>
        <dbReference type="Google" id="ProtNLM"/>
    </source>
</evidence>
<sequence>MIALQGNGLNRRFAYTAAGERILEWDQNASKYTLSLRGLGNEVLREVSYSYSYSASTGS</sequence>
<accession>A0A062XXP5</accession>
<proteinExistence type="predicted"/>
<dbReference type="Proteomes" id="UP000027284">
    <property type="component" value="Unassembled WGS sequence"/>
</dbReference>
<dbReference type="EMBL" id="JMFG01000042">
    <property type="protein sequence ID" value="KDA52866.1"/>
    <property type="molecule type" value="Genomic_DNA"/>
</dbReference>